<evidence type="ECO:0000256" key="1">
    <source>
        <dbReference type="ARBA" id="ARBA00022553"/>
    </source>
</evidence>
<keyword evidence="3" id="KW-0067">ATP-binding</keyword>
<name>A0A0A2XKE3_9PAST</name>
<dbReference type="GO" id="GO:0000160">
    <property type="term" value="P:phosphorelay signal transduction system"/>
    <property type="evidence" value="ECO:0007669"/>
    <property type="project" value="UniProtKB-KW"/>
</dbReference>
<dbReference type="SMART" id="SM00448">
    <property type="entry name" value="REC"/>
    <property type="match status" value="1"/>
</dbReference>
<evidence type="ECO:0000259" key="9">
    <source>
        <dbReference type="PROSITE" id="PS50110"/>
    </source>
</evidence>
<dbReference type="GO" id="GO:0005524">
    <property type="term" value="F:ATP binding"/>
    <property type="evidence" value="ECO:0007669"/>
    <property type="project" value="UniProtKB-KW"/>
</dbReference>
<dbReference type="SUPFAM" id="SSF52172">
    <property type="entry name" value="CheY-like"/>
    <property type="match status" value="1"/>
</dbReference>
<dbReference type="Proteomes" id="UP000030418">
    <property type="component" value="Unassembled WGS sequence"/>
</dbReference>
<proteinExistence type="predicted"/>
<dbReference type="Pfam" id="PF00072">
    <property type="entry name" value="Response_reg"/>
    <property type="match status" value="1"/>
</dbReference>
<dbReference type="PROSITE" id="PS50045">
    <property type="entry name" value="SIGMA54_INTERACT_4"/>
    <property type="match status" value="1"/>
</dbReference>
<evidence type="ECO:0000259" key="8">
    <source>
        <dbReference type="PROSITE" id="PS50045"/>
    </source>
</evidence>
<dbReference type="InterPro" id="IPR001789">
    <property type="entry name" value="Sig_transdc_resp-reg_receiver"/>
</dbReference>
<evidence type="ECO:0000256" key="3">
    <source>
        <dbReference type="ARBA" id="ARBA00022840"/>
    </source>
</evidence>
<dbReference type="Pfam" id="PF25601">
    <property type="entry name" value="AAA_lid_14"/>
    <property type="match status" value="1"/>
</dbReference>
<protein>
    <submittedName>
        <fullName evidence="10">Acetoacetate metabolism regulatory protein AtoC</fullName>
    </submittedName>
</protein>
<keyword evidence="1 7" id="KW-0597">Phosphoprotein</keyword>
<keyword evidence="6" id="KW-0804">Transcription</keyword>
<dbReference type="FunFam" id="3.40.50.2300:FF:000018">
    <property type="entry name" value="DNA-binding transcriptional regulator NtrC"/>
    <property type="match status" value="1"/>
</dbReference>
<dbReference type="PANTHER" id="PTHR32071:SF29">
    <property type="entry name" value="PHOSPHOGLYCERATE TRANSPORT SYSTEM TRANSCRIPTIONAL REGULATORY PROTEIN PGTA"/>
    <property type="match status" value="1"/>
</dbReference>
<comment type="caution">
    <text evidence="10">The sequence shown here is derived from an EMBL/GenBank/DDBJ whole genome shotgun (WGS) entry which is preliminary data.</text>
</comment>
<evidence type="ECO:0000256" key="6">
    <source>
        <dbReference type="ARBA" id="ARBA00023163"/>
    </source>
</evidence>
<keyword evidence="5" id="KW-0805">Transcription regulation</keyword>
<feature type="domain" description="Response regulatory" evidence="9">
    <location>
        <begin position="7"/>
        <end position="121"/>
    </location>
</feature>
<dbReference type="Pfam" id="PF14532">
    <property type="entry name" value="Sigma54_activ_2"/>
    <property type="match status" value="1"/>
</dbReference>
<evidence type="ECO:0000256" key="7">
    <source>
        <dbReference type="PROSITE-ProRule" id="PRU00169"/>
    </source>
</evidence>
<gene>
    <name evidence="10" type="ORF">P375_04535</name>
</gene>
<dbReference type="InterPro" id="IPR011006">
    <property type="entry name" value="CheY-like_superfamily"/>
</dbReference>
<dbReference type="SUPFAM" id="SSF46689">
    <property type="entry name" value="Homeodomain-like"/>
    <property type="match status" value="1"/>
</dbReference>
<dbReference type="InterPro" id="IPR002078">
    <property type="entry name" value="Sigma_54_int"/>
</dbReference>
<keyword evidence="11" id="KW-1185">Reference proteome</keyword>
<evidence type="ECO:0000256" key="4">
    <source>
        <dbReference type="ARBA" id="ARBA00023012"/>
    </source>
</evidence>
<evidence type="ECO:0000313" key="10">
    <source>
        <dbReference type="EMBL" id="KGQ32826.1"/>
    </source>
</evidence>
<dbReference type="EMBL" id="JPXY01000018">
    <property type="protein sequence ID" value="KGQ32826.1"/>
    <property type="molecule type" value="Genomic_DNA"/>
</dbReference>
<dbReference type="SUPFAM" id="SSF52540">
    <property type="entry name" value="P-loop containing nucleoside triphosphate hydrolases"/>
    <property type="match status" value="1"/>
</dbReference>
<dbReference type="RefSeq" id="WP_039134827.1">
    <property type="nucleotide sequence ID" value="NZ_JPXY01000018.1"/>
</dbReference>
<dbReference type="Gene3D" id="3.40.50.2300">
    <property type="match status" value="1"/>
</dbReference>
<dbReference type="InterPro" id="IPR009057">
    <property type="entry name" value="Homeodomain-like_sf"/>
</dbReference>
<dbReference type="PANTHER" id="PTHR32071">
    <property type="entry name" value="TRANSCRIPTIONAL REGULATORY PROTEIN"/>
    <property type="match status" value="1"/>
</dbReference>
<dbReference type="Gene3D" id="3.40.50.300">
    <property type="entry name" value="P-loop containing nucleotide triphosphate hydrolases"/>
    <property type="match status" value="1"/>
</dbReference>
<evidence type="ECO:0000256" key="2">
    <source>
        <dbReference type="ARBA" id="ARBA00022741"/>
    </source>
</evidence>
<dbReference type="GO" id="GO:0043565">
    <property type="term" value="F:sequence-specific DNA binding"/>
    <property type="evidence" value="ECO:0007669"/>
    <property type="project" value="InterPro"/>
</dbReference>
<evidence type="ECO:0000313" key="11">
    <source>
        <dbReference type="Proteomes" id="UP000030418"/>
    </source>
</evidence>
<accession>A0A0A2XKE3</accession>
<dbReference type="AlphaFoldDB" id="A0A0A2XKE3"/>
<dbReference type="InterPro" id="IPR058031">
    <property type="entry name" value="AAA_lid_NorR"/>
</dbReference>
<dbReference type="InterPro" id="IPR027417">
    <property type="entry name" value="P-loop_NTPase"/>
</dbReference>
<dbReference type="CDD" id="cd17549">
    <property type="entry name" value="REC_DctD-like"/>
    <property type="match status" value="1"/>
</dbReference>
<dbReference type="Gene3D" id="1.10.8.60">
    <property type="match status" value="1"/>
</dbReference>
<dbReference type="GO" id="GO:0006355">
    <property type="term" value="P:regulation of DNA-templated transcription"/>
    <property type="evidence" value="ECO:0007669"/>
    <property type="project" value="InterPro"/>
</dbReference>
<keyword evidence="4" id="KW-0902">Two-component regulatory system</keyword>
<sequence length="415" mass="48512">MSIKKETILLIDDDFDVLQAYQTLLELEGYNIIATSNPEYALTLINSDWFGIVISDIYMPQMSGWTLLEKVREKDKDVPVILITGHGDVPMAIEAVKKGAFYFIEKPVDPQSLLNQVSEAINLRKKQLLSKEWQIQQLETHFIGKSNYIKKLRSQLQQLSETSLPIFIYGEIGTGRSLSAHYLYELAKSKFENEIVIELVEFCDVDNFKKYFDEKENKFYIIKNIEYLTSLSQKFLFQFIKNNNNSRVVAISQYSIKTLLSEFNILPELFYHFSLTQIECIPLSQRKPDIEPLFHHYLTLICQKLNKRKPIITSELIKRLLSQQWVGNINQLIYTAELYAVGITANNDHLDFSSYEENEISLDSLIEEYEKKIIIDTLNQFQGKVNIVADYLQIPRKKLYLRMKKYGLSKQDYKR</sequence>
<organism evidence="10 11">
    <name type="scientific">Gallibacterium genomosp. 2</name>
    <dbReference type="NCBI Taxonomy" id="155517"/>
    <lineage>
        <taxon>Bacteria</taxon>
        <taxon>Pseudomonadati</taxon>
        <taxon>Pseudomonadota</taxon>
        <taxon>Gammaproteobacteria</taxon>
        <taxon>Pasteurellales</taxon>
        <taxon>Pasteurellaceae</taxon>
        <taxon>Gallibacterium</taxon>
    </lineage>
</organism>
<feature type="modified residue" description="4-aspartylphosphate" evidence="7">
    <location>
        <position position="56"/>
    </location>
</feature>
<feature type="domain" description="Sigma-54 factor interaction" evidence="8">
    <location>
        <begin position="142"/>
        <end position="341"/>
    </location>
</feature>
<dbReference type="Pfam" id="PF02954">
    <property type="entry name" value="HTH_8"/>
    <property type="match status" value="1"/>
</dbReference>
<dbReference type="InterPro" id="IPR002197">
    <property type="entry name" value="HTH_Fis"/>
</dbReference>
<reference evidence="10 11" key="1">
    <citation type="submission" date="2014-08" db="EMBL/GenBank/DDBJ databases">
        <title>Chaperone-usher fimbriae in a diverse selection of Gallibacterium genomes.</title>
        <authorList>
            <person name="Kudirkiene E."/>
            <person name="Bager R.J."/>
            <person name="Johnson T.J."/>
            <person name="Bojesen A.M."/>
        </authorList>
    </citation>
    <scope>NUCLEOTIDE SEQUENCE [LARGE SCALE GENOMIC DNA]</scope>
    <source>
        <strain evidence="10 11">CCM5976</strain>
    </source>
</reference>
<dbReference type="PROSITE" id="PS50110">
    <property type="entry name" value="RESPONSE_REGULATORY"/>
    <property type="match status" value="1"/>
</dbReference>
<evidence type="ECO:0000256" key="5">
    <source>
        <dbReference type="ARBA" id="ARBA00023015"/>
    </source>
</evidence>
<dbReference type="Gene3D" id="1.10.10.60">
    <property type="entry name" value="Homeodomain-like"/>
    <property type="match status" value="1"/>
</dbReference>
<keyword evidence="2" id="KW-0547">Nucleotide-binding</keyword>